<evidence type="ECO:0000313" key="1">
    <source>
        <dbReference type="EMBL" id="PIR47139.1"/>
    </source>
</evidence>
<protein>
    <submittedName>
        <fullName evidence="1">Uncharacterized protein</fullName>
    </submittedName>
</protein>
<dbReference type="Proteomes" id="UP000230833">
    <property type="component" value="Unassembled WGS sequence"/>
</dbReference>
<evidence type="ECO:0000313" key="2">
    <source>
        <dbReference type="Proteomes" id="UP000230833"/>
    </source>
</evidence>
<dbReference type="EMBL" id="PCYL01000005">
    <property type="protein sequence ID" value="PIR47139.1"/>
    <property type="molecule type" value="Genomic_DNA"/>
</dbReference>
<name>A0A2H0RKT1_9BACT</name>
<proteinExistence type="predicted"/>
<gene>
    <name evidence="1" type="ORF">COV07_00500</name>
</gene>
<reference evidence="1 2" key="1">
    <citation type="submission" date="2017-09" db="EMBL/GenBank/DDBJ databases">
        <title>Depth-based differentiation of microbial function through sediment-hosted aquifers and enrichment of novel symbionts in the deep terrestrial subsurface.</title>
        <authorList>
            <person name="Probst A.J."/>
            <person name="Ladd B."/>
            <person name="Jarett J.K."/>
            <person name="Geller-Mcgrath D.E."/>
            <person name="Sieber C.M."/>
            <person name="Emerson J.B."/>
            <person name="Anantharaman K."/>
            <person name="Thomas B.C."/>
            <person name="Malmstrom R."/>
            <person name="Stieglmeier M."/>
            <person name="Klingl A."/>
            <person name="Woyke T."/>
            <person name="Ryan C.M."/>
            <person name="Banfield J.F."/>
        </authorList>
    </citation>
    <scope>NUCLEOTIDE SEQUENCE [LARGE SCALE GENOMIC DNA]</scope>
    <source>
        <strain evidence="1">CG10_big_fil_rev_8_21_14_0_10_45_14</strain>
    </source>
</reference>
<sequence>MNNAEQKLNEFVDKMIEDKGITGLEPDIHIEVRKDLLRRLKDILDATIVHHMPEEHIPEFRALLDRDASEGEMRDFCEKHIADFDQVLASAMVNFRNKYLEGTI</sequence>
<accession>A0A2H0RKT1</accession>
<dbReference type="AlphaFoldDB" id="A0A2H0RKT1"/>
<comment type="caution">
    <text evidence="1">The sequence shown here is derived from an EMBL/GenBank/DDBJ whole genome shotgun (WGS) entry which is preliminary data.</text>
</comment>
<organism evidence="1 2">
    <name type="scientific">Candidatus Vogelbacteria bacterium CG10_big_fil_rev_8_21_14_0_10_45_14</name>
    <dbReference type="NCBI Taxonomy" id="1975042"/>
    <lineage>
        <taxon>Bacteria</taxon>
        <taxon>Candidatus Vogeliibacteriota</taxon>
    </lineage>
</organism>